<keyword evidence="2" id="KW-1185">Reference proteome</keyword>
<accession>A0AAV4VAE6</accession>
<evidence type="ECO:0000313" key="2">
    <source>
        <dbReference type="Proteomes" id="UP001054837"/>
    </source>
</evidence>
<protein>
    <submittedName>
        <fullName evidence="1">Uncharacterized protein</fullName>
    </submittedName>
</protein>
<comment type="caution">
    <text evidence="1">The sequence shown here is derived from an EMBL/GenBank/DDBJ whole genome shotgun (WGS) entry which is preliminary data.</text>
</comment>
<organism evidence="1 2">
    <name type="scientific">Caerostris darwini</name>
    <dbReference type="NCBI Taxonomy" id="1538125"/>
    <lineage>
        <taxon>Eukaryota</taxon>
        <taxon>Metazoa</taxon>
        <taxon>Ecdysozoa</taxon>
        <taxon>Arthropoda</taxon>
        <taxon>Chelicerata</taxon>
        <taxon>Arachnida</taxon>
        <taxon>Araneae</taxon>
        <taxon>Araneomorphae</taxon>
        <taxon>Entelegynae</taxon>
        <taxon>Araneoidea</taxon>
        <taxon>Araneidae</taxon>
        <taxon>Caerostris</taxon>
    </lineage>
</organism>
<dbReference type="EMBL" id="BPLQ01012633">
    <property type="protein sequence ID" value="GIY66648.1"/>
    <property type="molecule type" value="Genomic_DNA"/>
</dbReference>
<proteinExistence type="predicted"/>
<evidence type="ECO:0000313" key="1">
    <source>
        <dbReference type="EMBL" id="GIY66648.1"/>
    </source>
</evidence>
<reference evidence="1 2" key="1">
    <citation type="submission" date="2021-06" db="EMBL/GenBank/DDBJ databases">
        <title>Caerostris darwini draft genome.</title>
        <authorList>
            <person name="Kono N."/>
            <person name="Arakawa K."/>
        </authorList>
    </citation>
    <scope>NUCLEOTIDE SEQUENCE [LARGE SCALE GENOMIC DNA]</scope>
</reference>
<name>A0AAV4VAE6_9ARAC</name>
<gene>
    <name evidence="1" type="ORF">CDAR_319581</name>
</gene>
<dbReference type="Proteomes" id="UP001054837">
    <property type="component" value="Unassembled WGS sequence"/>
</dbReference>
<dbReference type="AlphaFoldDB" id="A0AAV4VAE6"/>
<sequence length="120" mass="13365">MDSQHVSVGGTKFRLAYYGHKTKTPNVVGLFRHRVCRDVSQDTTSGQQLYWSTHVRSYMPLLPSYFFLTKSLCTELRWAGGVPVYLSNWARSFIEQPGVQMASALAFQASGSNPGGVMDV</sequence>